<feature type="domain" description="EthD" evidence="1">
    <location>
        <begin position="12"/>
        <end position="90"/>
    </location>
</feature>
<gene>
    <name evidence="2" type="ORF">UFOPK2237_00250</name>
</gene>
<name>A0A6J6KEC5_9ZZZZ</name>
<dbReference type="InterPro" id="IPR009799">
    <property type="entry name" value="EthD_dom"/>
</dbReference>
<protein>
    <submittedName>
        <fullName evidence="2">Unannotated protein</fullName>
    </submittedName>
</protein>
<dbReference type="AlphaFoldDB" id="A0A6J6KEC5"/>
<accession>A0A6J6KEC5</accession>
<evidence type="ECO:0000259" key="1">
    <source>
        <dbReference type="Pfam" id="PF07110"/>
    </source>
</evidence>
<dbReference type="GO" id="GO:0016491">
    <property type="term" value="F:oxidoreductase activity"/>
    <property type="evidence" value="ECO:0007669"/>
    <property type="project" value="InterPro"/>
</dbReference>
<dbReference type="NCBIfam" id="TIGR02118">
    <property type="entry name" value="EthD family reductase"/>
    <property type="match status" value="1"/>
</dbReference>
<organism evidence="2">
    <name type="scientific">freshwater metagenome</name>
    <dbReference type="NCBI Taxonomy" id="449393"/>
    <lineage>
        <taxon>unclassified sequences</taxon>
        <taxon>metagenomes</taxon>
        <taxon>ecological metagenomes</taxon>
    </lineage>
</organism>
<sequence>MVKIVWLLKKADHLTDEQFKNWWLESHVPVARTAPGLRKYVVNFGRPDSFAGKPTFDCEWDGVAEQWFESDEALNAAYSRQVSSEIRADTMAHVARLERLIVEELEIPII</sequence>
<proteinExistence type="predicted"/>
<dbReference type="Pfam" id="PF07110">
    <property type="entry name" value="EthD"/>
    <property type="match status" value="1"/>
</dbReference>
<reference evidence="2" key="1">
    <citation type="submission" date="2020-05" db="EMBL/GenBank/DDBJ databases">
        <authorList>
            <person name="Chiriac C."/>
            <person name="Salcher M."/>
            <person name="Ghai R."/>
            <person name="Kavagutti S V."/>
        </authorList>
    </citation>
    <scope>NUCLEOTIDE SEQUENCE</scope>
</reference>
<dbReference type="SUPFAM" id="SSF54909">
    <property type="entry name" value="Dimeric alpha+beta barrel"/>
    <property type="match status" value="1"/>
</dbReference>
<dbReference type="Gene3D" id="3.30.70.100">
    <property type="match status" value="1"/>
</dbReference>
<evidence type="ECO:0000313" key="2">
    <source>
        <dbReference type="EMBL" id="CAB4646555.1"/>
    </source>
</evidence>
<dbReference type="InterPro" id="IPR011008">
    <property type="entry name" value="Dimeric_a/b-barrel"/>
</dbReference>
<dbReference type="EMBL" id="CAEZWI010000016">
    <property type="protein sequence ID" value="CAB4646555.1"/>
    <property type="molecule type" value="Genomic_DNA"/>
</dbReference>